<protein>
    <submittedName>
        <fullName evidence="5">AraC family transcriptional regulator</fullName>
    </submittedName>
</protein>
<dbReference type="PANTHER" id="PTHR43280">
    <property type="entry name" value="ARAC-FAMILY TRANSCRIPTIONAL REGULATOR"/>
    <property type="match status" value="1"/>
</dbReference>
<dbReference type="InterPro" id="IPR018060">
    <property type="entry name" value="HTH_AraC"/>
</dbReference>
<dbReference type="Proteomes" id="UP000290567">
    <property type="component" value="Unassembled WGS sequence"/>
</dbReference>
<dbReference type="PANTHER" id="PTHR43280:SF2">
    <property type="entry name" value="HTH-TYPE TRANSCRIPTIONAL REGULATOR EXSA"/>
    <property type="match status" value="1"/>
</dbReference>
<keyword evidence="6" id="KW-1185">Reference proteome</keyword>
<keyword evidence="1" id="KW-0805">Transcription regulation</keyword>
<evidence type="ECO:0000313" key="5">
    <source>
        <dbReference type="EMBL" id="GCF94076.1"/>
    </source>
</evidence>
<name>A0A4P5P947_9ENTE</name>
<evidence type="ECO:0000256" key="3">
    <source>
        <dbReference type="ARBA" id="ARBA00023163"/>
    </source>
</evidence>
<dbReference type="SMART" id="SM00342">
    <property type="entry name" value="HTH_ARAC"/>
    <property type="match status" value="1"/>
</dbReference>
<gene>
    <name evidence="5" type="ORF">NRIC_19670</name>
</gene>
<dbReference type="EMBL" id="BJCC01000015">
    <property type="protein sequence ID" value="GCF94076.1"/>
    <property type="molecule type" value="Genomic_DNA"/>
</dbReference>
<reference evidence="6" key="1">
    <citation type="submission" date="2019-02" db="EMBL/GenBank/DDBJ databases">
        <title>Draft genome sequence of Enterococcus sp. Gos25-1.</title>
        <authorList>
            <person name="Tanaka N."/>
            <person name="Shiwa Y."/>
            <person name="Fujita N."/>
        </authorList>
    </citation>
    <scope>NUCLEOTIDE SEQUENCE [LARGE SCALE GENOMIC DNA]</scope>
    <source>
        <strain evidence="6">Gos25-1</strain>
    </source>
</reference>
<evidence type="ECO:0000313" key="6">
    <source>
        <dbReference type="Proteomes" id="UP000290567"/>
    </source>
</evidence>
<dbReference type="OrthoDB" id="182534at2"/>
<comment type="caution">
    <text evidence="5">The sequence shown here is derived from an EMBL/GenBank/DDBJ whole genome shotgun (WGS) entry which is preliminary data.</text>
</comment>
<accession>A0A4P5P947</accession>
<dbReference type="PROSITE" id="PS01124">
    <property type="entry name" value="HTH_ARAC_FAMILY_2"/>
    <property type="match status" value="1"/>
</dbReference>
<sequence length="277" mass="31806">MIEKTALCAYSNHQRALYQNSECVYLRPDPRLGSYISNYTLSFPNQSHMTESYTIIPHGCATLVFALRDQVFEGKVFGPATKAALVGDQAITFQQIMIVEFQPGGLGAFITINQQELADHLVDLDLLHDRLNAKILVLLERSETIENLLQGLDQLFLTYLTNTSPKELQFSTQQIIQHQGVLSLSRLSETVFYSERHLTRLFNEHLGMSSKVFSRLVRINQAIRLLQNPTMTIRQVYEQMAYYDVSHFNRAFKQISGCTPTEYRQKMSDFYSEIAKF</sequence>
<evidence type="ECO:0000259" key="4">
    <source>
        <dbReference type="PROSITE" id="PS01124"/>
    </source>
</evidence>
<dbReference type="GO" id="GO:0003700">
    <property type="term" value="F:DNA-binding transcription factor activity"/>
    <property type="evidence" value="ECO:0007669"/>
    <property type="project" value="InterPro"/>
</dbReference>
<dbReference type="Pfam" id="PF12833">
    <property type="entry name" value="HTH_18"/>
    <property type="match status" value="1"/>
</dbReference>
<keyword evidence="2" id="KW-0238">DNA-binding</keyword>
<feature type="domain" description="HTH araC/xylS-type" evidence="4">
    <location>
        <begin position="165"/>
        <end position="266"/>
    </location>
</feature>
<dbReference type="Gene3D" id="1.10.10.60">
    <property type="entry name" value="Homeodomain-like"/>
    <property type="match status" value="1"/>
</dbReference>
<keyword evidence="3" id="KW-0804">Transcription</keyword>
<dbReference type="InterPro" id="IPR046532">
    <property type="entry name" value="DUF6597"/>
</dbReference>
<dbReference type="GO" id="GO:0043565">
    <property type="term" value="F:sequence-specific DNA binding"/>
    <property type="evidence" value="ECO:0007669"/>
    <property type="project" value="InterPro"/>
</dbReference>
<dbReference type="AlphaFoldDB" id="A0A4P5P947"/>
<dbReference type="InterPro" id="IPR009057">
    <property type="entry name" value="Homeodomain-like_sf"/>
</dbReference>
<dbReference type="Pfam" id="PF20240">
    <property type="entry name" value="DUF6597"/>
    <property type="match status" value="1"/>
</dbReference>
<dbReference type="RefSeq" id="WP_146622520.1">
    <property type="nucleotide sequence ID" value="NZ_BJCC01000015.1"/>
</dbReference>
<dbReference type="SUPFAM" id="SSF46689">
    <property type="entry name" value="Homeodomain-like"/>
    <property type="match status" value="1"/>
</dbReference>
<evidence type="ECO:0000256" key="1">
    <source>
        <dbReference type="ARBA" id="ARBA00023015"/>
    </source>
</evidence>
<evidence type="ECO:0000256" key="2">
    <source>
        <dbReference type="ARBA" id="ARBA00023125"/>
    </source>
</evidence>
<organism evidence="5 6">
    <name type="scientific">Enterococcus florum</name>
    <dbReference type="NCBI Taxonomy" id="2480627"/>
    <lineage>
        <taxon>Bacteria</taxon>
        <taxon>Bacillati</taxon>
        <taxon>Bacillota</taxon>
        <taxon>Bacilli</taxon>
        <taxon>Lactobacillales</taxon>
        <taxon>Enterococcaceae</taxon>
        <taxon>Enterococcus</taxon>
    </lineage>
</organism>
<proteinExistence type="predicted"/>